<dbReference type="Gene3D" id="1.10.260.40">
    <property type="entry name" value="lambda repressor-like DNA-binding domains"/>
    <property type="match status" value="1"/>
</dbReference>
<dbReference type="OrthoDB" id="9796186at2"/>
<keyword evidence="3" id="KW-0804">Transcription</keyword>
<evidence type="ECO:0000313" key="5">
    <source>
        <dbReference type="EMBL" id="OPA81039.1"/>
    </source>
</evidence>
<evidence type="ECO:0000256" key="1">
    <source>
        <dbReference type="ARBA" id="ARBA00023015"/>
    </source>
</evidence>
<accession>A0A1T2XME1</accession>
<dbReference type="AlphaFoldDB" id="A0A1T2XME1"/>
<dbReference type="InterPro" id="IPR000843">
    <property type="entry name" value="HTH_LacI"/>
</dbReference>
<dbReference type="STRING" id="1324314.BVG16_01460"/>
<dbReference type="SUPFAM" id="SSF53822">
    <property type="entry name" value="Periplasmic binding protein-like I"/>
    <property type="match status" value="1"/>
</dbReference>
<dbReference type="GO" id="GO:0000976">
    <property type="term" value="F:transcription cis-regulatory region binding"/>
    <property type="evidence" value="ECO:0007669"/>
    <property type="project" value="TreeGrafter"/>
</dbReference>
<dbReference type="GO" id="GO:0003700">
    <property type="term" value="F:DNA-binding transcription factor activity"/>
    <property type="evidence" value="ECO:0007669"/>
    <property type="project" value="TreeGrafter"/>
</dbReference>
<gene>
    <name evidence="5" type="ORF">BVG16_01460</name>
</gene>
<dbReference type="PANTHER" id="PTHR30146">
    <property type="entry name" value="LACI-RELATED TRANSCRIPTIONAL REPRESSOR"/>
    <property type="match status" value="1"/>
</dbReference>
<name>A0A1T2XME1_9BACL</name>
<proteinExistence type="predicted"/>
<dbReference type="Gene3D" id="3.40.50.2300">
    <property type="match status" value="2"/>
</dbReference>
<dbReference type="SMART" id="SM00354">
    <property type="entry name" value="HTH_LACI"/>
    <property type="match status" value="1"/>
</dbReference>
<evidence type="ECO:0000256" key="3">
    <source>
        <dbReference type="ARBA" id="ARBA00023163"/>
    </source>
</evidence>
<feature type="domain" description="HTH lacI-type" evidence="4">
    <location>
        <begin position="2"/>
        <end position="56"/>
    </location>
</feature>
<comment type="caution">
    <text evidence="5">The sequence shown here is derived from an EMBL/GenBank/DDBJ whole genome shotgun (WGS) entry which is preliminary data.</text>
</comment>
<dbReference type="Pfam" id="PF00356">
    <property type="entry name" value="LacI"/>
    <property type="match status" value="1"/>
</dbReference>
<dbReference type="SUPFAM" id="SSF47413">
    <property type="entry name" value="lambda repressor-like DNA-binding domains"/>
    <property type="match status" value="1"/>
</dbReference>
<sequence>MVTIHDIAKKANCSAMTVSRVINNTGRISDATRKRVKAIMEEMHYVPNAHARCLTLQETKMLSIFVPDITTPFGALLARGAEDTASRLGYRVMISNTDESDEKERSAIRSILSARVDGVIMVPAGDSSIRHLELLKIHNIPVVVVDHDVPGMDADAVLGDPAEGSRLLINYLIQQGHQHIALLNSTVDRSTSRLLERGYTETLLLHGIEQLAPIRMDMKDLDRACEQTVEHLLQLDPRPTAILAANYRIAATAIRALRKRGFDVPTDLSVVCFNDLEPTYLLDPFMTVAAQQAYEFGTLSVQMLHDRLQANAQQSRTIVLPPKLVVRQSCAVR</sequence>
<dbReference type="EMBL" id="MSZX01000001">
    <property type="protein sequence ID" value="OPA81039.1"/>
    <property type="molecule type" value="Genomic_DNA"/>
</dbReference>
<protein>
    <submittedName>
        <fullName evidence="5">LacI family transcriptional regulator</fullName>
    </submittedName>
</protein>
<keyword evidence="2" id="KW-0238">DNA-binding</keyword>
<evidence type="ECO:0000259" key="4">
    <source>
        <dbReference type="PROSITE" id="PS50932"/>
    </source>
</evidence>
<dbReference type="InterPro" id="IPR028082">
    <property type="entry name" value="Peripla_BP_I"/>
</dbReference>
<dbReference type="InterPro" id="IPR010982">
    <property type="entry name" value="Lambda_DNA-bd_dom_sf"/>
</dbReference>
<dbReference type="Proteomes" id="UP000190188">
    <property type="component" value="Unassembled WGS sequence"/>
</dbReference>
<keyword evidence="1" id="KW-0805">Transcription regulation</keyword>
<evidence type="ECO:0000313" key="6">
    <source>
        <dbReference type="Proteomes" id="UP000190188"/>
    </source>
</evidence>
<evidence type="ECO:0000256" key="2">
    <source>
        <dbReference type="ARBA" id="ARBA00023125"/>
    </source>
</evidence>
<dbReference type="RefSeq" id="WP_078496764.1">
    <property type="nucleotide sequence ID" value="NZ_MSZX01000001.1"/>
</dbReference>
<reference evidence="5 6" key="1">
    <citation type="submission" date="2017-01" db="EMBL/GenBank/DDBJ databases">
        <title>Genome analysis of Paenibacillus selenitrireducens ES3-24.</title>
        <authorList>
            <person name="Xu D."/>
            <person name="Yao R."/>
            <person name="Zheng S."/>
        </authorList>
    </citation>
    <scope>NUCLEOTIDE SEQUENCE [LARGE SCALE GENOMIC DNA]</scope>
    <source>
        <strain evidence="5 6">ES3-24</strain>
    </source>
</reference>
<dbReference type="CDD" id="cd01392">
    <property type="entry name" value="HTH_LacI"/>
    <property type="match status" value="1"/>
</dbReference>
<keyword evidence="6" id="KW-1185">Reference proteome</keyword>
<dbReference type="Pfam" id="PF13377">
    <property type="entry name" value="Peripla_BP_3"/>
    <property type="match status" value="1"/>
</dbReference>
<organism evidence="5 6">
    <name type="scientific">Paenibacillus selenitireducens</name>
    <dbReference type="NCBI Taxonomy" id="1324314"/>
    <lineage>
        <taxon>Bacteria</taxon>
        <taxon>Bacillati</taxon>
        <taxon>Bacillota</taxon>
        <taxon>Bacilli</taxon>
        <taxon>Bacillales</taxon>
        <taxon>Paenibacillaceae</taxon>
        <taxon>Paenibacillus</taxon>
    </lineage>
</organism>
<dbReference type="InterPro" id="IPR046335">
    <property type="entry name" value="LacI/GalR-like_sensor"/>
</dbReference>
<dbReference type="PROSITE" id="PS50932">
    <property type="entry name" value="HTH_LACI_2"/>
    <property type="match status" value="1"/>
</dbReference>
<dbReference type="PANTHER" id="PTHR30146:SF109">
    <property type="entry name" value="HTH-TYPE TRANSCRIPTIONAL REGULATOR GALS"/>
    <property type="match status" value="1"/>
</dbReference>